<evidence type="ECO:0000313" key="2">
    <source>
        <dbReference type="EMBL" id="TYJ53634.1"/>
    </source>
</evidence>
<proteinExistence type="predicted"/>
<dbReference type="AlphaFoldDB" id="A0A5D3ASE6"/>
<protein>
    <submittedName>
        <fullName evidence="2">Uncharacterized protein</fullName>
    </submittedName>
</protein>
<comment type="caution">
    <text evidence="2">The sequence shown here is derived from an EMBL/GenBank/DDBJ whole genome shotgun (WGS) entry which is preliminary data.</text>
</comment>
<organism evidence="2 3">
    <name type="scientific">Cryptococcus floricola</name>
    <dbReference type="NCBI Taxonomy" id="2591691"/>
    <lineage>
        <taxon>Eukaryota</taxon>
        <taxon>Fungi</taxon>
        <taxon>Dikarya</taxon>
        <taxon>Basidiomycota</taxon>
        <taxon>Agaricomycotina</taxon>
        <taxon>Tremellomycetes</taxon>
        <taxon>Tremellales</taxon>
        <taxon>Cryptococcaceae</taxon>
        <taxon>Cryptococcus</taxon>
    </lineage>
</organism>
<feature type="region of interest" description="Disordered" evidence="1">
    <location>
        <begin position="1"/>
        <end position="27"/>
    </location>
</feature>
<dbReference type="Proteomes" id="UP000322245">
    <property type="component" value="Unassembled WGS sequence"/>
</dbReference>
<name>A0A5D3ASE6_9TREE</name>
<keyword evidence="3" id="KW-1185">Reference proteome</keyword>
<dbReference type="EMBL" id="NIDF01000082">
    <property type="protein sequence ID" value="TYJ53634.1"/>
    <property type="molecule type" value="Genomic_DNA"/>
</dbReference>
<gene>
    <name evidence="2" type="ORF">B9479_005721</name>
</gene>
<accession>A0A5D3ASE6</accession>
<evidence type="ECO:0000313" key="3">
    <source>
        <dbReference type="Proteomes" id="UP000322245"/>
    </source>
</evidence>
<reference evidence="2 3" key="1">
    <citation type="submission" date="2017-05" db="EMBL/GenBank/DDBJ databases">
        <title>The Genome Sequence of Tsuchiyaea wingfieldii DSM 27421.</title>
        <authorList>
            <person name="Cuomo C."/>
            <person name="Passer A."/>
            <person name="Billmyre B."/>
            <person name="Heitman J."/>
        </authorList>
    </citation>
    <scope>NUCLEOTIDE SEQUENCE [LARGE SCALE GENOMIC DNA]</scope>
    <source>
        <strain evidence="2 3">DSM 27421</strain>
    </source>
</reference>
<feature type="compositionally biased region" description="Basic and acidic residues" evidence="1">
    <location>
        <begin position="1"/>
        <end position="17"/>
    </location>
</feature>
<evidence type="ECO:0000256" key="1">
    <source>
        <dbReference type="SAM" id="MobiDB-lite"/>
    </source>
</evidence>
<sequence>MSDRGSNPPEEKPKPEEPAAGMSPLSSFPSFPSIPSIHPLLLSFSSTHPPIYPRIRRSADVRFGVGSGKWKVIVGLYPARRGEEVKRNA</sequence>